<dbReference type="PANTHER" id="PTHR11712">
    <property type="entry name" value="POLYKETIDE SYNTHASE-RELATED"/>
    <property type="match status" value="1"/>
</dbReference>
<dbReference type="Pfam" id="PF00109">
    <property type="entry name" value="ketoacyl-synt"/>
    <property type="match status" value="1"/>
</dbReference>
<evidence type="ECO:0000256" key="3">
    <source>
        <dbReference type="RuleBase" id="RU003694"/>
    </source>
</evidence>
<dbReference type="PANTHER" id="PTHR11712:SF336">
    <property type="entry name" value="3-OXOACYL-[ACYL-CARRIER-PROTEIN] SYNTHASE, MITOCHONDRIAL"/>
    <property type="match status" value="1"/>
</dbReference>
<sequence length="429" mass="47124">MRRVVVTGMGAVTPFGFGVDLLWDCLLKNKNGITKINDRNIRGEIVQIAGCLPEADIKQFYKDTPELCNQIPEDDSIKSFFAAVHEALTQANLDPRKMESTDCIATCIADRKMSFIQYIDQYAPLLKEATDNNGFNNNQYYRLLKMAKIGKHTPFDDSDSINHFVARNYHITGPQLSIATACASGNNAIGEAFLKIKHGYVDIAIVGGAYNFDLSSMIGFTRLEALTRNPDPETACRPFDAQRDGFVMGSGCGILILESFESAETRAVNMLAEVLGYGYFSDAYRSTDPDPEAKSSTATIKACLEMAKINPSYVGYINAHGTSTKMNDMIETIAIKNTFKDYAYSIPISSTKSMIGHSIMASAAIEGIVCIKSINEGAIHPTRNWQKGDPKLDLDYVPNEARSAKVEYALSNSFGFGGQNTSILYANLK</sequence>
<dbReference type="InterPro" id="IPR014030">
    <property type="entry name" value="Ketoacyl_synth_N"/>
</dbReference>
<dbReference type="EMBL" id="JAJHJB010000068">
    <property type="protein sequence ID" value="MCC5468459.1"/>
    <property type="molecule type" value="Genomic_DNA"/>
</dbReference>
<dbReference type="PROSITE" id="PS00606">
    <property type="entry name" value="KS3_1"/>
    <property type="match status" value="1"/>
</dbReference>
<dbReference type="InterPro" id="IPR000794">
    <property type="entry name" value="Beta-ketoacyl_synthase"/>
</dbReference>
<dbReference type="InterPro" id="IPR016039">
    <property type="entry name" value="Thiolase-like"/>
</dbReference>
<feature type="domain" description="Ketosynthase family 3 (KS3)" evidence="4">
    <location>
        <begin position="1"/>
        <end position="427"/>
    </location>
</feature>
<comment type="similarity">
    <text evidence="1 3">Belongs to the thiolase-like superfamily. Beta-ketoacyl-ACP synthases family.</text>
</comment>
<dbReference type="RefSeq" id="WP_229537352.1">
    <property type="nucleotide sequence ID" value="NZ_JAJHJB010000068.1"/>
</dbReference>
<evidence type="ECO:0000259" key="4">
    <source>
        <dbReference type="PROSITE" id="PS52004"/>
    </source>
</evidence>
<dbReference type="SMART" id="SM00825">
    <property type="entry name" value="PKS_KS"/>
    <property type="match status" value="1"/>
</dbReference>
<keyword evidence="6" id="KW-1185">Reference proteome</keyword>
<dbReference type="InterPro" id="IPR014031">
    <property type="entry name" value="Ketoacyl_synth_C"/>
</dbReference>
<accession>A0ABS8I1M9</accession>
<comment type="caution">
    <text evidence="5">The sequence shown here is derived from an EMBL/GenBank/DDBJ whole genome shotgun (WGS) entry which is preliminary data.</text>
</comment>
<evidence type="ECO:0000256" key="1">
    <source>
        <dbReference type="ARBA" id="ARBA00008467"/>
    </source>
</evidence>
<dbReference type="InterPro" id="IPR018201">
    <property type="entry name" value="Ketoacyl_synth_AS"/>
</dbReference>
<dbReference type="InterPro" id="IPR020841">
    <property type="entry name" value="PKS_Beta-ketoAc_synthase_dom"/>
</dbReference>
<evidence type="ECO:0000313" key="5">
    <source>
        <dbReference type="EMBL" id="MCC5468459.1"/>
    </source>
</evidence>
<gene>
    <name evidence="5" type="ORF">LMF89_24290</name>
</gene>
<reference evidence="5" key="1">
    <citation type="submission" date="2021-11" db="EMBL/GenBank/DDBJ databases">
        <title>Description of a new species Pelosinus isolated from the bottom sediments of Lake Baikal.</title>
        <authorList>
            <person name="Zakharyuk A."/>
        </authorList>
    </citation>
    <scope>NUCLEOTIDE SEQUENCE</scope>
    <source>
        <strain evidence="5">Bkl1</strain>
    </source>
</reference>
<evidence type="ECO:0000256" key="2">
    <source>
        <dbReference type="ARBA" id="ARBA00022679"/>
    </source>
</evidence>
<evidence type="ECO:0000313" key="6">
    <source>
        <dbReference type="Proteomes" id="UP001165492"/>
    </source>
</evidence>
<dbReference type="SUPFAM" id="SSF53901">
    <property type="entry name" value="Thiolase-like"/>
    <property type="match status" value="2"/>
</dbReference>
<dbReference type="Proteomes" id="UP001165492">
    <property type="component" value="Unassembled WGS sequence"/>
</dbReference>
<protein>
    <submittedName>
        <fullName evidence="5">Beta-ketoacyl-[acyl-carrier-protein] synthase family protein</fullName>
    </submittedName>
</protein>
<name>A0ABS8I1M9_9FIRM</name>
<dbReference type="PROSITE" id="PS52004">
    <property type="entry name" value="KS3_2"/>
    <property type="match status" value="1"/>
</dbReference>
<keyword evidence="2 3" id="KW-0808">Transferase</keyword>
<organism evidence="5 6">
    <name type="scientific">Pelosinus baikalensis</name>
    <dbReference type="NCBI Taxonomy" id="2892015"/>
    <lineage>
        <taxon>Bacteria</taxon>
        <taxon>Bacillati</taxon>
        <taxon>Bacillota</taxon>
        <taxon>Negativicutes</taxon>
        <taxon>Selenomonadales</taxon>
        <taxon>Sporomusaceae</taxon>
        <taxon>Pelosinus</taxon>
    </lineage>
</organism>
<dbReference type="Gene3D" id="3.40.47.10">
    <property type="match status" value="1"/>
</dbReference>
<dbReference type="Pfam" id="PF02801">
    <property type="entry name" value="Ketoacyl-synt_C"/>
    <property type="match status" value="1"/>
</dbReference>
<dbReference type="CDD" id="cd00834">
    <property type="entry name" value="KAS_I_II"/>
    <property type="match status" value="1"/>
</dbReference>
<proteinExistence type="inferred from homology"/>